<organism evidence="4 5">
    <name type="scientific">Bifidobacterium callitrichos DSM 23973</name>
    <dbReference type="NCBI Taxonomy" id="1437609"/>
    <lineage>
        <taxon>Bacteria</taxon>
        <taxon>Bacillati</taxon>
        <taxon>Actinomycetota</taxon>
        <taxon>Actinomycetes</taxon>
        <taxon>Bifidobacteriales</taxon>
        <taxon>Bifidobacteriaceae</taxon>
        <taxon>Bifidobacterium</taxon>
    </lineage>
</organism>
<dbReference type="STRING" id="1437609.BCAL_2317"/>
<name>A0A087A5P7_9BIFI</name>
<reference evidence="4 5" key="1">
    <citation type="submission" date="2014-03" db="EMBL/GenBank/DDBJ databases">
        <title>Genomics of Bifidobacteria.</title>
        <authorList>
            <person name="Ventura M."/>
            <person name="Milani C."/>
            <person name="Lugli G.A."/>
        </authorList>
    </citation>
    <scope>NUCLEOTIDE SEQUENCE [LARGE SCALE GENOMIC DNA]</scope>
    <source>
        <strain evidence="4 5">DSM 23973</strain>
    </source>
</reference>
<dbReference type="SUPFAM" id="SSF53383">
    <property type="entry name" value="PLP-dependent transferases"/>
    <property type="match status" value="1"/>
</dbReference>
<keyword evidence="4" id="KW-0808">Transferase</keyword>
<dbReference type="InterPro" id="IPR015422">
    <property type="entry name" value="PyrdxlP-dep_Trfase_small"/>
</dbReference>
<keyword evidence="2 3" id="KW-0663">Pyridoxal phosphate</keyword>
<comment type="similarity">
    <text evidence="1 3">Belongs to the class-III pyridoxal-phosphate-dependent aminotransferase family.</text>
</comment>
<evidence type="ECO:0000313" key="4">
    <source>
        <dbReference type="EMBL" id="KFI54097.1"/>
    </source>
</evidence>
<protein>
    <submittedName>
        <fullName evidence="4">Adenosylmethionine-8-amino-7-oxononanoate aminotransferase</fullName>
        <ecNumber evidence="4">2.6.1.96</ecNumber>
    </submittedName>
</protein>
<evidence type="ECO:0000256" key="3">
    <source>
        <dbReference type="RuleBase" id="RU003560"/>
    </source>
</evidence>
<evidence type="ECO:0000313" key="5">
    <source>
        <dbReference type="Proteomes" id="UP000029072"/>
    </source>
</evidence>
<dbReference type="InterPro" id="IPR015424">
    <property type="entry name" value="PyrdxlP-dep_Trfase"/>
</dbReference>
<dbReference type="Pfam" id="PF00202">
    <property type="entry name" value="Aminotran_3"/>
    <property type="match status" value="1"/>
</dbReference>
<dbReference type="GO" id="GO:0034387">
    <property type="term" value="F:4-aminobutyrate:pyruvate transaminase activity"/>
    <property type="evidence" value="ECO:0007669"/>
    <property type="project" value="UniProtKB-EC"/>
</dbReference>
<evidence type="ECO:0000256" key="2">
    <source>
        <dbReference type="ARBA" id="ARBA00022898"/>
    </source>
</evidence>
<comment type="caution">
    <text evidence="4">The sequence shown here is derived from an EMBL/GenBank/DDBJ whole genome shotgun (WGS) entry which is preliminary data.</text>
</comment>
<dbReference type="NCBIfam" id="NF004718">
    <property type="entry name" value="PRK06062.1"/>
    <property type="match status" value="1"/>
</dbReference>
<dbReference type="CDD" id="cd00610">
    <property type="entry name" value="OAT_like"/>
    <property type="match status" value="1"/>
</dbReference>
<dbReference type="EMBL" id="JGYS01000011">
    <property type="protein sequence ID" value="KFI54097.1"/>
    <property type="molecule type" value="Genomic_DNA"/>
</dbReference>
<sequence>MNADVNQGEYNTMGNPTVNDPTGQEVARLHQEYVLQPWAKQGGPVIAVKRAEGIYFWDYDGKRYADMSSQMVCSNLGHQNQVVVEAIRKQAEELCYIAPSFAVKPRGELARLLVRIAGEDHFQRVFFTLGGSDSNENAIEIARFYTGRPKILSCYRSYHGSTLGSAFASGDWRRFAYEVGGAAPSFVHFLNPSVYEDGFDRTPEDEARCTRQYLHQLEEQIAYEGPETIAAILMESIVGANGVLVPPKGYMEGVAELCHRNGILLICDEVMAGFARSGKMFTWQNFDLVPDLVTFAKGVTGATVPLGGVIASKAISEFFETHPLPCGLTYSGHPLACAAGLAATQYYLDHDVCAHVRQLESVLKPTLEGFARRHACVGEARCIGLFAALTLVVNKETRELMAPYHTSNGRMPAIFAKLRERGFYTFGRESNLNVCPPLIITEEELREQLDILDNVLTWADEEFCK</sequence>
<dbReference type="eggNOG" id="COG0161">
    <property type="taxonomic scope" value="Bacteria"/>
</dbReference>
<dbReference type="InterPro" id="IPR015421">
    <property type="entry name" value="PyrdxlP-dep_Trfase_major"/>
</dbReference>
<dbReference type="Proteomes" id="UP000029072">
    <property type="component" value="Unassembled WGS sequence"/>
</dbReference>
<dbReference type="InterPro" id="IPR005814">
    <property type="entry name" value="Aminotrans_3"/>
</dbReference>
<dbReference type="InterPro" id="IPR049704">
    <property type="entry name" value="Aminotrans_3_PPA_site"/>
</dbReference>
<dbReference type="PANTHER" id="PTHR43094">
    <property type="entry name" value="AMINOTRANSFERASE"/>
    <property type="match status" value="1"/>
</dbReference>
<dbReference type="PROSITE" id="PS00600">
    <property type="entry name" value="AA_TRANSFER_CLASS_3"/>
    <property type="match status" value="1"/>
</dbReference>
<dbReference type="EC" id="2.6.1.96" evidence="4"/>
<evidence type="ECO:0000256" key="1">
    <source>
        <dbReference type="ARBA" id="ARBA00008954"/>
    </source>
</evidence>
<gene>
    <name evidence="4" type="ORF">BCAL_2317</name>
</gene>
<keyword evidence="4" id="KW-0032">Aminotransferase</keyword>
<dbReference type="GO" id="GO:0005829">
    <property type="term" value="C:cytosol"/>
    <property type="evidence" value="ECO:0007669"/>
    <property type="project" value="TreeGrafter"/>
</dbReference>
<dbReference type="Gene3D" id="3.40.640.10">
    <property type="entry name" value="Type I PLP-dependent aspartate aminotransferase-like (Major domain)"/>
    <property type="match status" value="1"/>
</dbReference>
<dbReference type="GO" id="GO:0030170">
    <property type="term" value="F:pyridoxal phosphate binding"/>
    <property type="evidence" value="ECO:0007669"/>
    <property type="project" value="InterPro"/>
</dbReference>
<dbReference type="PANTHER" id="PTHR43094:SF1">
    <property type="entry name" value="AMINOTRANSFERASE CLASS-III"/>
    <property type="match status" value="1"/>
</dbReference>
<proteinExistence type="inferred from homology"/>
<dbReference type="AlphaFoldDB" id="A0A087A5P7"/>
<accession>A0A087A5P7</accession>
<dbReference type="Gene3D" id="3.90.1150.10">
    <property type="entry name" value="Aspartate Aminotransferase, domain 1"/>
    <property type="match status" value="1"/>
</dbReference>